<dbReference type="InterPro" id="IPR025949">
    <property type="entry name" value="PapC-like_C"/>
</dbReference>
<dbReference type="InterPro" id="IPR037224">
    <property type="entry name" value="PapC_N_sf"/>
</dbReference>
<evidence type="ECO:0000256" key="7">
    <source>
        <dbReference type="ARBA" id="ARBA00023136"/>
    </source>
</evidence>
<evidence type="ECO:0000256" key="9">
    <source>
        <dbReference type="RuleBase" id="RU003884"/>
    </source>
</evidence>
<evidence type="ECO:0000256" key="6">
    <source>
        <dbReference type="ARBA" id="ARBA00022729"/>
    </source>
</evidence>
<organism evidence="12 13">
    <name type="scientific">Xenorhabdus lircayensis</name>
    <dbReference type="NCBI Taxonomy" id="2763499"/>
    <lineage>
        <taxon>Bacteria</taxon>
        <taxon>Pseudomonadati</taxon>
        <taxon>Pseudomonadota</taxon>
        <taxon>Gammaproteobacteria</taxon>
        <taxon>Enterobacterales</taxon>
        <taxon>Morganellaceae</taxon>
        <taxon>Xenorhabdus</taxon>
    </lineage>
</organism>
<keyword evidence="3 9" id="KW-0813">Transport</keyword>
<keyword evidence="13" id="KW-1185">Reference proteome</keyword>
<evidence type="ECO:0000313" key="12">
    <source>
        <dbReference type="EMBL" id="MBI6550257.1"/>
    </source>
</evidence>
<dbReference type="Proteomes" id="UP000696184">
    <property type="component" value="Unassembled WGS sequence"/>
</dbReference>
<dbReference type="InterPro" id="IPR043142">
    <property type="entry name" value="PapC-like_C_sf"/>
</dbReference>
<proteinExistence type="inferred from homology"/>
<feature type="domain" description="PapC N-terminal" evidence="11">
    <location>
        <begin position="15"/>
        <end position="162"/>
    </location>
</feature>
<comment type="similarity">
    <text evidence="2 9">Belongs to the fimbrial export usher family.</text>
</comment>
<evidence type="ECO:0000259" key="10">
    <source>
        <dbReference type="Pfam" id="PF13953"/>
    </source>
</evidence>
<reference evidence="12 13" key="1">
    <citation type="submission" date="2020-08" db="EMBL/GenBank/DDBJ databases">
        <title>Description of Xenorhabdus lircayensis sp. nov., the symbiotic bacterium associated with the entomopathogenic nematode Steirnernema unicornum.</title>
        <authorList>
            <person name="Castaneda-Alvarez C."/>
            <person name="Prodan S."/>
            <person name="Zamorano A."/>
            <person name="San-Blas E."/>
            <person name="Aballay E."/>
        </authorList>
    </citation>
    <scope>NUCLEOTIDE SEQUENCE [LARGE SCALE GENOMIC DNA]</scope>
    <source>
        <strain evidence="12 13">VLS</strain>
    </source>
</reference>
<dbReference type="PANTHER" id="PTHR30451">
    <property type="entry name" value="OUTER MEMBRANE USHER PROTEIN"/>
    <property type="match status" value="1"/>
</dbReference>
<dbReference type="SUPFAM" id="SSF141729">
    <property type="entry name" value="FimD N-terminal domain-like"/>
    <property type="match status" value="1"/>
</dbReference>
<sequence length="824" mass="90775">MALFFLGIKSGNALEFNIDMLDTEDSQHIDLSRFSQAGYVMPGRYQLTLKVNDQEVSREISVPFYSRQSGNEMVSEACISPELREKIGLKEKFLNRTGLWHEEQCVDFSDLKGVKLSTDLSESQLNMTIPQLYLEYSDASWLPPSRWDNGIPGFLVDYNLNASVNKSHGNSQNQSAWLNGTMGANYGAWRLRGDYQGNYSHKTGGAGQKDASLQWSRVYMYRALPSWRASLTLGESTFNSELFSGWSYSGLSLTSDERQLPPKLRGYAPQISGVADTNARVTVTQQGHMLYDTTVPAGPFSIQDIGSSIRGTLDVKVTEQDGRVKTFQVNAAYVPYLTRPGQIRYKLISGRSRQNFHRTEGPIFAAGELSYGLSNRWSLYAGGVIAGNYNAAALGAGIDLGKFGTLSADVTQSIARVARRGEKAGKETQQGKSWRISYSKRFDDINTDVTFAGYRFSERHYMTMQQYLDANYRDNWDGRSKEAYTLSLYKNFPEQQFSMGLSYNHQTFWDRGETTYYNIRADKYFSAFGMNNISVGVGANRSRYTDTGKMDNSVSLNLSLPLGKGSLNYGSSYSGDRLSHNVGLHGLAGERDNYSLQVGMDHGRGERSRAQFNGYYSHMADIAHTSVNISMAQGSNFSVGMSASGGATITSKGAALQAGGFSGGTRLMVDTDGVANVPVDGGQVRTNRWGIGVVTDVSSYYRNTVMVDVNKLDSDVEARGSVAESVLTEGAIGYHKFEVLKGSRLFVVLRLEDNSSPPFGASVRNEKGRELGIVSDGGVAWVSGAQPEETLQVGWNDQYCTVRLPARIDSLSQVLLPCQVNVAQ</sequence>
<dbReference type="EMBL" id="JACOII010000059">
    <property type="protein sequence ID" value="MBI6550257.1"/>
    <property type="molecule type" value="Genomic_DNA"/>
</dbReference>
<name>A0ABS0U8Q0_9GAMM</name>
<dbReference type="PROSITE" id="PS01151">
    <property type="entry name" value="FIMBRIAL_USHER"/>
    <property type="match status" value="1"/>
</dbReference>
<dbReference type="Gene3D" id="2.60.40.2070">
    <property type="match status" value="1"/>
</dbReference>
<evidence type="ECO:0000256" key="5">
    <source>
        <dbReference type="ARBA" id="ARBA00022692"/>
    </source>
</evidence>
<dbReference type="Gene3D" id="3.10.20.410">
    <property type="match status" value="1"/>
</dbReference>
<keyword evidence="8 9" id="KW-0998">Cell outer membrane</keyword>
<comment type="subcellular location">
    <subcellularLocation>
        <location evidence="1 9">Cell outer membrane</location>
        <topology evidence="1 9">Multi-pass membrane protein</topology>
    </subcellularLocation>
</comment>
<feature type="domain" description="PapC-like C-terminal" evidence="10">
    <location>
        <begin position="748"/>
        <end position="803"/>
    </location>
</feature>
<evidence type="ECO:0000256" key="3">
    <source>
        <dbReference type="ARBA" id="ARBA00022448"/>
    </source>
</evidence>
<dbReference type="InterPro" id="IPR025885">
    <property type="entry name" value="PapC_N"/>
</dbReference>
<dbReference type="Pfam" id="PF13954">
    <property type="entry name" value="PapC_N"/>
    <property type="match status" value="1"/>
</dbReference>
<evidence type="ECO:0000256" key="4">
    <source>
        <dbReference type="ARBA" id="ARBA00022452"/>
    </source>
</evidence>
<evidence type="ECO:0000313" key="13">
    <source>
        <dbReference type="Proteomes" id="UP000696184"/>
    </source>
</evidence>
<dbReference type="Pfam" id="PF13953">
    <property type="entry name" value="PapC_C"/>
    <property type="match status" value="1"/>
</dbReference>
<keyword evidence="6" id="KW-0732">Signal</keyword>
<dbReference type="InterPro" id="IPR000015">
    <property type="entry name" value="Fimb_usher"/>
</dbReference>
<keyword evidence="7 9" id="KW-0472">Membrane</keyword>
<keyword evidence="9" id="KW-1029">Fimbrium biogenesis</keyword>
<dbReference type="Gene3D" id="2.60.40.3110">
    <property type="match status" value="1"/>
</dbReference>
<dbReference type="InterPro" id="IPR018030">
    <property type="entry name" value="Fimbrial_membr_usher_CS"/>
</dbReference>
<gene>
    <name evidence="12" type="ORF">H8A87_16505</name>
</gene>
<evidence type="ECO:0000259" key="11">
    <source>
        <dbReference type="Pfam" id="PF13954"/>
    </source>
</evidence>
<dbReference type="Gene3D" id="2.60.40.2610">
    <property type="entry name" value="Outer membrane usher protein FimD, plug domain"/>
    <property type="match status" value="1"/>
</dbReference>
<evidence type="ECO:0000256" key="2">
    <source>
        <dbReference type="ARBA" id="ARBA00008064"/>
    </source>
</evidence>
<dbReference type="PANTHER" id="PTHR30451:SF10">
    <property type="entry name" value="OUTER MEMBRANE USHER PROTEIN YFCU-RELATED"/>
    <property type="match status" value="1"/>
</dbReference>
<accession>A0ABS0U8Q0</accession>
<evidence type="ECO:0000256" key="1">
    <source>
        <dbReference type="ARBA" id="ARBA00004571"/>
    </source>
</evidence>
<dbReference type="Pfam" id="PF00577">
    <property type="entry name" value="Usher"/>
    <property type="match status" value="1"/>
</dbReference>
<dbReference type="InterPro" id="IPR042186">
    <property type="entry name" value="FimD_plug_dom"/>
</dbReference>
<keyword evidence="4" id="KW-1134">Transmembrane beta strand</keyword>
<keyword evidence="5 9" id="KW-0812">Transmembrane</keyword>
<comment type="caution">
    <text evidence="12">The sequence shown here is derived from an EMBL/GenBank/DDBJ whole genome shotgun (WGS) entry which is preliminary data.</text>
</comment>
<protein>
    <submittedName>
        <fullName evidence="12">Fimbria/pilus outer membrane usher protein</fullName>
    </submittedName>
</protein>
<evidence type="ECO:0000256" key="8">
    <source>
        <dbReference type="ARBA" id="ARBA00023237"/>
    </source>
</evidence>